<comment type="caution">
    <text evidence="1">The sequence shown here is derived from an EMBL/GenBank/DDBJ whole genome shotgun (WGS) entry which is preliminary data.</text>
</comment>
<proteinExistence type="predicted"/>
<protein>
    <submittedName>
        <fullName evidence="1">Uncharacterized protein</fullName>
    </submittedName>
</protein>
<gene>
    <name evidence="1" type="ORF">Pma05_11600</name>
</gene>
<organism evidence="1 2">
    <name type="scientific">Plantactinospora mayteni</name>
    <dbReference type="NCBI Taxonomy" id="566021"/>
    <lineage>
        <taxon>Bacteria</taxon>
        <taxon>Bacillati</taxon>
        <taxon>Actinomycetota</taxon>
        <taxon>Actinomycetes</taxon>
        <taxon>Micromonosporales</taxon>
        <taxon>Micromonosporaceae</taxon>
        <taxon>Plantactinospora</taxon>
    </lineage>
</organism>
<dbReference type="Proteomes" id="UP000621500">
    <property type="component" value="Unassembled WGS sequence"/>
</dbReference>
<name>A0ABQ4EIL8_9ACTN</name>
<dbReference type="RefSeq" id="WP_203856237.1">
    <property type="nucleotide sequence ID" value="NZ_BAAAZQ010000005.1"/>
</dbReference>
<evidence type="ECO:0000313" key="2">
    <source>
        <dbReference type="Proteomes" id="UP000621500"/>
    </source>
</evidence>
<accession>A0ABQ4EIL8</accession>
<keyword evidence="2" id="KW-1185">Reference proteome</keyword>
<reference evidence="1 2" key="1">
    <citation type="submission" date="2021-01" db="EMBL/GenBank/DDBJ databases">
        <title>Whole genome shotgun sequence of Plantactinospora mayteni NBRC 109088.</title>
        <authorList>
            <person name="Komaki H."/>
            <person name="Tamura T."/>
        </authorList>
    </citation>
    <scope>NUCLEOTIDE SEQUENCE [LARGE SCALE GENOMIC DNA]</scope>
    <source>
        <strain evidence="1 2">NBRC 109088</strain>
    </source>
</reference>
<sequence length="247" mass="27340">MPYDPALTAIAVATNDALTEHLWRYDTGETDSGDPIAYIAIELARAAHDFNTTADLLTRVLVHVGELCRRHTSTVTDLATIYPHSLDSDTVRLVQQLERFDAQREALLKLYGMWRRHRHTTRDPRSRHLLVQPYDPSKGMVALSADETGVGWFVAPDQVAAKVHGLSAYGALVGGIWHGSAGWQATAFTHPEHRATCPHLVYPLPPADTEAAACRALLRWWALRDSEQWHGRTPAELTAAEQAALVA</sequence>
<dbReference type="EMBL" id="BONX01000007">
    <property type="protein sequence ID" value="GIG94587.1"/>
    <property type="molecule type" value="Genomic_DNA"/>
</dbReference>
<evidence type="ECO:0000313" key="1">
    <source>
        <dbReference type="EMBL" id="GIG94587.1"/>
    </source>
</evidence>